<dbReference type="InterPro" id="IPR011008">
    <property type="entry name" value="Dimeric_a/b-barrel"/>
</dbReference>
<dbReference type="Pfam" id="PF03795">
    <property type="entry name" value="YCII"/>
    <property type="match status" value="1"/>
</dbReference>
<reference evidence="3 4" key="1">
    <citation type="submission" date="2019-05" db="EMBL/GenBank/DDBJ databases">
        <authorList>
            <person name="Lee S.D."/>
        </authorList>
    </citation>
    <scope>NUCLEOTIDE SEQUENCE [LARGE SCALE GENOMIC DNA]</scope>
    <source>
        <strain evidence="3 4">YC2-7</strain>
    </source>
</reference>
<comment type="caution">
    <text evidence="3">The sequence shown here is derived from an EMBL/GenBank/DDBJ whole genome shotgun (WGS) entry which is preliminary data.</text>
</comment>
<evidence type="ECO:0000313" key="4">
    <source>
        <dbReference type="Proteomes" id="UP000535543"/>
    </source>
</evidence>
<comment type="similarity">
    <text evidence="1">Belongs to the YciI family.</text>
</comment>
<evidence type="ECO:0000256" key="1">
    <source>
        <dbReference type="ARBA" id="ARBA00007689"/>
    </source>
</evidence>
<organism evidence="3 4">
    <name type="scientific">Antrihabitans stalactiti</name>
    <dbReference type="NCBI Taxonomy" id="2584121"/>
    <lineage>
        <taxon>Bacteria</taxon>
        <taxon>Bacillati</taxon>
        <taxon>Actinomycetota</taxon>
        <taxon>Actinomycetes</taxon>
        <taxon>Mycobacteriales</taxon>
        <taxon>Nocardiaceae</taxon>
        <taxon>Antrihabitans</taxon>
    </lineage>
</organism>
<accession>A0A848KPV2</accession>
<dbReference type="Proteomes" id="UP000535543">
    <property type="component" value="Unassembled WGS sequence"/>
</dbReference>
<dbReference type="AlphaFoldDB" id="A0A848KPV2"/>
<dbReference type="Gene3D" id="3.30.70.1060">
    <property type="entry name" value="Dimeric alpha+beta barrel"/>
    <property type="match status" value="1"/>
</dbReference>
<sequence>MEYVVFYTLRDGADRSRLMEVFSRHKAYYEEFRAAGGGLIAIGPFSTPDPVAGSMGIFSTREDAERFTAADPFVLEGLAEPRITEWNSVRFE</sequence>
<feature type="domain" description="YCII-related" evidence="2">
    <location>
        <begin position="1"/>
        <end position="87"/>
    </location>
</feature>
<dbReference type="InterPro" id="IPR005545">
    <property type="entry name" value="YCII"/>
</dbReference>
<keyword evidence="4" id="KW-1185">Reference proteome</keyword>
<name>A0A848KPV2_9NOCA</name>
<reference evidence="3 4" key="2">
    <citation type="submission" date="2020-06" db="EMBL/GenBank/DDBJ databases">
        <title>Antribacter stalactiti gen. nov., sp. nov., a new member of the family Nacardiaceae isolated from a cave.</title>
        <authorList>
            <person name="Kim I.S."/>
        </authorList>
    </citation>
    <scope>NUCLEOTIDE SEQUENCE [LARGE SCALE GENOMIC DNA]</scope>
    <source>
        <strain evidence="3 4">YC2-7</strain>
    </source>
</reference>
<proteinExistence type="inferred from homology"/>
<protein>
    <recommendedName>
        <fullName evidence="2">YCII-related domain-containing protein</fullName>
    </recommendedName>
</protein>
<gene>
    <name evidence="3" type="ORF">FGL95_21605</name>
</gene>
<dbReference type="RefSeq" id="WP_169590671.1">
    <property type="nucleotide sequence ID" value="NZ_VCQU01000008.1"/>
</dbReference>
<dbReference type="SUPFAM" id="SSF54909">
    <property type="entry name" value="Dimeric alpha+beta barrel"/>
    <property type="match status" value="1"/>
</dbReference>
<evidence type="ECO:0000313" key="3">
    <source>
        <dbReference type="EMBL" id="NMN97637.1"/>
    </source>
</evidence>
<evidence type="ECO:0000259" key="2">
    <source>
        <dbReference type="Pfam" id="PF03795"/>
    </source>
</evidence>
<dbReference type="EMBL" id="VCQU01000008">
    <property type="protein sequence ID" value="NMN97637.1"/>
    <property type="molecule type" value="Genomic_DNA"/>
</dbReference>